<evidence type="ECO:0000256" key="8">
    <source>
        <dbReference type="PROSITE-ProRule" id="PRU00035"/>
    </source>
</evidence>
<dbReference type="PANTHER" id="PTHR16062:SF19">
    <property type="entry name" value="PROTEIN POLYBROMO-1"/>
    <property type="match status" value="1"/>
</dbReference>
<protein>
    <recommendedName>
        <fullName evidence="14">Polybromo-1</fullName>
    </recommendedName>
</protein>
<evidence type="ECO:0000256" key="6">
    <source>
        <dbReference type="ARBA" id="ARBA00023163"/>
    </source>
</evidence>
<evidence type="ECO:0000313" key="12">
    <source>
        <dbReference type="EMBL" id="TKR92681.1"/>
    </source>
</evidence>
<dbReference type="Pfam" id="PF01426">
    <property type="entry name" value="BAH"/>
    <property type="match status" value="2"/>
</dbReference>
<dbReference type="PANTHER" id="PTHR16062">
    <property type="entry name" value="SWI/SNF-RELATED"/>
    <property type="match status" value="1"/>
</dbReference>
<feature type="domain" description="Bromo" evidence="10">
    <location>
        <begin position="343"/>
        <end position="412"/>
    </location>
</feature>
<comment type="subcellular location">
    <subcellularLocation>
        <location evidence="1">Nucleus</location>
    </subcellularLocation>
</comment>
<feature type="compositionally biased region" description="Polar residues" evidence="9">
    <location>
        <begin position="1307"/>
        <end position="1316"/>
    </location>
</feature>
<keyword evidence="13" id="KW-1185">Reference proteome</keyword>
<feature type="compositionally biased region" description="Basic and acidic residues" evidence="9">
    <location>
        <begin position="892"/>
        <end position="902"/>
    </location>
</feature>
<reference evidence="12 13" key="2">
    <citation type="journal article" date="2019" name="G3 (Bethesda)">
        <title>Hybrid Assembly of the Genome of the Entomopathogenic Nematode Steinernema carpocapsae Identifies the X-Chromosome.</title>
        <authorList>
            <person name="Serra L."/>
            <person name="Macchietto M."/>
            <person name="Macias-Munoz A."/>
            <person name="McGill C.J."/>
            <person name="Rodriguez I.M."/>
            <person name="Rodriguez B."/>
            <person name="Murad R."/>
            <person name="Mortazavi A."/>
        </authorList>
    </citation>
    <scope>NUCLEOTIDE SEQUENCE [LARGE SCALE GENOMIC DNA]</scope>
    <source>
        <strain evidence="12 13">ALL</strain>
    </source>
</reference>
<keyword evidence="3" id="KW-0156">Chromatin regulator</keyword>
<feature type="compositionally biased region" description="Low complexity" evidence="9">
    <location>
        <begin position="1317"/>
        <end position="1328"/>
    </location>
</feature>
<feature type="domain" description="Bromo" evidence="10">
    <location>
        <begin position="190"/>
        <end position="260"/>
    </location>
</feature>
<evidence type="ECO:0000259" key="11">
    <source>
        <dbReference type="PROSITE" id="PS51038"/>
    </source>
</evidence>
<dbReference type="Proteomes" id="UP000298663">
    <property type="component" value="Unassembled WGS sequence"/>
</dbReference>
<feature type="region of interest" description="Disordered" evidence="9">
    <location>
        <begin position="433"/>
        <end position="465"/>
    </location>
</feature>
<feature type="compositionally biased region" description="Polar residues" evidence="9">
    <location>
        <begin position="448"/>
        <end position="464"/>
    </location>
</feature>
<evidence type="ECO:0000256" key="2">
    <source>
        <dbReference type="ARBA" id="ARBA00022737"/>
    </source>
</evidence>
<feature type="domain" description="BAH" evidence="11">
    <location>
        <begin position="1167"/>
        <end position="1289"/>
    </location>
</feature>
<evidence type="ECO:0000256" key="7">
    <source>
        <dbReference type="ARBA" id="ARBA00023242"/>
    </source>
</evidence>
<evidence type="ECO:0000256" key="1">
    <source>
        <dbReference type="ARBA" id="ARBA00004123"/>
    </source>
</evidence>
<dbReference type="Gene3D" id="1.20.920.10">
    <property type="entry name" value="Bromodomain-like"/>
    <property type="match status" value="6"/>
</dbReference>
<evidence type="ECO:0000259" key="10">
    <source>
        <dbReference type="PROSITE" id="PS50014"/>
    </source>
</evidence>
<evidence type="ECO:0000256" key="3">
    <source>
        <dbReference type="ARBA" id="ARBA00022853"/>
    </source>
</evidence>
<dbReference type="InterPro" id="IPR036427">
    <property type="entry name" value="Bromodomain-like_sf"/>
</dbReference>
<feature type="region of interest" description="Disordered" evidence="9">
    <location>
        <begin position="1105"/>
        <end position="1129"/>
    </location>
</feature>
<keyword evidence="5 8" id="KW-0103">Bromodomain</keyword>
<keyword evidence="4" id="KW-0805">Transcription regulation</keyword>
<reference evidence="12 13" key="1">
    <citation type="journal article" date="2015" name="Genome Biol.">
        <title>Comparative genomics of Steinernema reveals deeply conserved gene regulatory networks.</title>
        <authorList>
            <person name="Dillman A.R."/>
            <person name="Macchietto M."/>
            <person name="Porter C.F."/>
            <person name="Rogers A."/>
            <person name="Williams B."/>
            <person name="Antoshechkin I."/>
            <person name="Lee M.M."/>
            <person name="Goodwin Z."/>
            <person name="Lu X."/>
            <person name="Lewis E.E."/>
            <person name="Goodrich-Blair H."/>
            <person name="Stock S.P."/>
            <person name="Adams B.J."/>
            <person name="Sternberg P.W."/>
            <person name="Mortazavi A."/>
        </authorList>
    </citation>
    <scope>NUCLEOTIDE SEQUENCE [LARGE SCALE GENOMIC DNA]</scope>
    <source>
        <strain evidence="12 13">ALL</strain>
    </source>
</reference>
<feature type="region of interest" description="Disordered" evidence="9">
    <location>
        <begin position="305"/>
        <end position="325"/>
    </location>
</feature>
<dbReference type="GO" id="GO:0006368">
    <property type="term" value="P:transcription elongation by RNA polymerase II"/>
    <property type="evidence" value="ECO:0007669"/>
    <property type="project" value="TreeGrafter"/>
</dbReference>
<feature type="compositionally biased region" description="Basic and acidic residues" evidence="9">
    <location>
        <begin position="8"/>
        <end position="18"/>
    </location>
</feature>
<organism evidence="12 13">
    <name type="scientific">Steinernema carpocapsae</name>
    <name type="common">Entomopathogenic nematode</name>
    <dbReference type="NCBI Taxonomy" id="34508"/>
    <lineage>
        <taxon>Eukaryota</taxon>
        <taxon>Metazoa</taxon>
        <taxon>Ecdysozoa</taxon>
        <taxon>Nematoda</taxon>
        <taxon>Chromadorea</taxon>
        <taxon>Rhabditida</taxon>
        <taxon>Tylenchina</taxon>
        <taxon>Panagrolaimomorpha</taxon>
        <taxon>Strongyloidoidea</taxon>
        <taxon>Steinernematidae</taxon>
        <taxon>Steinernema</taxon>
    </lineage>
</organism>
<gene>
    <name evidence="12" type="ORF">L596_007287</name>
</gene>
<dbReference type="SUPFAM" id="SSF47370">
    <property type="entry name" value="Bromodomain"/>
    <property type="match status" value="6"/>
</dbReference>
<dbReference type="EMBL" id="AZBU02000002">
    <property type="protein sequence ID" value="TKR92681.1"/>
    <property type="molecule type" value="Genomic_DNA"/>
</dbReference>
<evidence type="ECO:0000313" key="13">
    <source>
        <dbReference type="Proteomes" id="UP000298663"/>
    </source>
</evidence>
<keyword evidence="7" id="KW-0539">Nucleus</keyword>
<keyword evidence="6" id="KW-0804">Transcription</keyword>
<feature type="domain" description="Bromo" evidence="10">
    <location>
        <begin position="664"/>
        <end position="734"/>
    </location>
</feature>
<dbReference type="SMART" id="SM00439">
    <property type="entry name" value="BAH"/>
    <property type="match status" value="2"/>
</dbReference>
<dbReference type="InterPro" id="IPR001487">
    <property type="entry name" value="Bromodomain"/>
</dbReference>
<feature type="compositionally biased region" description="Low complexity" evidence="9">
    <location>
        <begin position="145"/>
        <end position="164"/>
    </location>
</feature>
<feature type="domain" description="Bromo" evidence="10">
    <location>
        <begin position="495"/>
        <end position="565"/>
    </location>
</feature>
<evidence type="ECO:0008006" key="14">
    <source>
        <dbReference type="Google" id="ProtNLM"/>
    </source>
</evidence>
<comment type="caution">
    <text evidence="12">The sequence shown here is derived from an EMBL/GenBank/DDBJ whole genome shotgun (WGS) entry which is preliminary data.</text>
</comment>
<dbReference type="OrthoDB" id="10009055at2759"/>
<dbReference type="PROSITE" id="PS51038">
    <property type="entry name" value="BAH"/>
    <property type="match status" value="2"/>
</dbReference>
<dbReference type="PROSITE" id="PS50014">
    <property type="entry name" value="BROMODOMAIN_2"/>
    <property type="match status" value="5"/>
</dbReference>
<dbReference type="InterPro" id="IPR043151">
    <property type="entry name" value="BAH_sf"/>
</dbReference>
<dbReference type="GO" id="GO:0006338">
    <property type="term" value="P:chromatin remodeling"/>
    <property type="evidence" value="ECO:0007669"/>
    <property type="project" value="InterPro"/>
</dbReference>
<feature type="region of interest" description="Disordered" evidence="9">
    <location>
        <begin position="593"/>
        <end position="624"/>
    </location>
</feature>
<dbReference type="PRINTS" id="PR00503">
    <property type="entry name" value="BROMODOMAIN"/>
</dbReference>
<feature type="compositionally biased region" description="Basic and acidic residues" evidence="9">
    <location>
        <begin position="923"/>
        <end position="938"/>
    </location>
</feature>
<feature type="region of interest" description="Disordered" evidence="9">
    <location>
        <begin position="1305"/>
        <end position="1335"/>
    </location>
</feature>
<dbReference type="SMART" id="SM00297">
    <property type="entry name" value="BROMO"/>
    <property type="match status" value="6"/>
</dbReference>
<dbReference type="GO" id="GO:0016586">
    <property type="term" value="C:RSC-type complex"/>
    <property type="evidence" value="ECO:0007669"/>
    <property type="project" value="InterPro"/>
</dbReference>
<feature type="domain" description="Bromo" evidence="10">
    <location>
        <begin position="50"/>
        <end position="120"/>
    </location>
</feature>
<feature type="compositionally biased region" description="Acidic residues" evidence="9">
    <location>
        <begin position="310"/>
        <end position="322"/>
    </location>
</feature>
<feature type="domain" description="BAH" evidence="11">
    <location>
        <begin position="951"/>
        <end position="1073"/>
    </location>
</feature>
<evidence type="ECO:0000256" key="5">
    <source>
        <dbReference type="ARBA" id="ARBA00023117"/>
    </source>
</evidence>
<accession>A0A4U5P9I6</accession>
<dbReference type="Gene3D" id="2.30.30.490">
    <property type="match status" value="2"/>
</dbReference>
<feature type="region of interest" description="Disordered" evidence="9">
    <location>
        <begin position="1"/>
        <end position="31"/>
    </location>
</feature>
<proteinExistence type="predicted"/>
<sequence length="1462" mass="167109">MSSKRRRAPEEVPDEKSGAKRPRNSNSDPSEDLLKCRKILEEMMLVRSADGRIVCDSLFKAPSKRLNPDYYQVVSHPIDIARIQHKLASEEYGSAKEFFDDVALLTENQKKYYEARDTEYEDACLIWEGFQQQRLKVFGGQAQTPVSRSPAPSASSARSSSTRQCRSSVSVEPWMFEALLVTLVEVTDKDGRLLSPPFRVLASPQDFPDYYAKIKQPIDMKTIAHKIRDGMYSQWVDIERDVVLLCKNAKKFNDAGSEIYKDAEVLLQHFNTRKGELMRLKRGFGKATLDRHKIVVDELLEAEAGPSPEFSEDSEEDDDTENSNDPSWILYWTIRNAKVAGSSDESLCEPFLELPSRSYYPDYYDEIEKPVSLFMINKRLKANEYTLESLVGDMSTMFENAKSYNSDGSNIFKAAQKLQAILSEKTIELNSSRKNSPVKKFTKRKTDSPTLLTTPKSLNGSSKSPAKKLQFEELVGRYRERLMTVWNAVRNHTENNRVPSECFLYLPCDKTYPDYYEVIKHPIDMSTIKNKIEQNKYSSSNKMYLDFKLMFDNARAYNEPDSAIFADANTLESIAVSTLKSISSSTIFCPLNRTPRSKTGEGPFSRSRKSGKQGELTDSKKRGKLETVTSNGAVTVQRPVTCRSCDEEKMWKLFCTINEFKSPMGHLMASAFVKLPSRMEYPDYYTVIKKPVDLQRIHVKLSGSCYSDLRALIADFRLLFENACKFNEPDSVIYKEAFHMQRVLMVTVADMIQTNAVGSVQMEVRMIFMELLVVVCTHADVDGKCYSDALVDIHEVFEQKGLKKSEFPFSLDELKTHIEKGRYRRLDRFQEDLFNLFSKARELTSPSSAIFKATVEMQLHFIEKRDELCRNRLDSPAIFYNDTHLKREISTMQREKNAKTEGEEQEDAEDKPAGEENGAECGPKPDERESGKTGKDVSTKVELDKISVGNIEYQAGDYCYVSPADDSTAQPHILKIQKLCKDDDEKDGGFLIYGFWCYRPRETFHLVTRKFYPNEVFLTPFTDTVVANRLQGKCLVMYADDFLKRKAVGFDEKDVFVCEQRYLGKQLHFKRLRTWPYATDFEGKIQLEDREQVLKPDKVPSDFAKIEPKNEMEEAQSTDGTESSRSHGFPAQFDIDREEVILERKAEASTSEGRPRVFYEQMCHRGKWYRLGDCVLVFNPKKPFCDVYRIGCLWRVSNEQGVEESFFSGVWFARPREIKHEKGQTFYRREVIAVDQPDGIEKMDNIQAKCTVMPVLFYAKSRPTEIPECDVFVVEHRVAGKEPANGKCSLFQKQTIEKVTNHIEDASSANSEDSQCSGGNTASSSTASIQEDTYPLDMRSARPLKRLRLPYRSPVLTSALDAVGRPTAGFTLAGGRQRGKKPPRVLLVGFSVWVRELTTSAWNAAMMSRDAPPRVLHPGLLEPLKEVVMREELRLKQFLCIAYLRKNERSMGKAYINTNAVY</sequence>
<evidence type="ECO:0000256" key="9">
    <source>
        <dbReference type="SAM" id="MobiDB-lite"/>
    </source>
</evidence>
<name>A0A4U5P9I6_STECR</name>
<feature type="region of interest" description="Disordered" evidence="9">
    <location>
        <begin position="892"/>
        <end position="938"/>
    </location>
</feature>
<dbReference type="InterPro" id="IPR001025">
    <property type="entry name" value="BAH_dom"/>
</dbReference>
<keyword evidence="2" id="KW-0677">Repeat</keyword>
<dbReference type="InterPro" id="IPR018359">
    <property type="entry name" value="Bromodomain_CS"/>
</dbReference>
<dbReference type="GO" id="GO:0003682">
    <property type="term" value="F:chromatin binding"/>
    <property type="evidence" value="ECO:0007669"/>
    <property type="project" value="InterPro"/>
</dbReference>
<dbReference type="PROSITE" id="PS00633">
    <property type="entry name" value="BROMODOMAIN_1"/>
    <property type="match status" value="1"/>
</dbReference>
<feature type="region of interest" description="Disordered" evidence="9">
    <location>
        <begin position="141"/>
        <end position="164"/>
    </location>
</feature>
<dbReference type="InterPro" id="IPR037382">
    <property type="entry name" value="Rsc/polybromo"/>
</dbReference>
<dbReference type="Pfam" id="PF00439">
    <property type="entry name" value="Bromodomain"/>
    <property type="match status" value="5"/>
</dbReference>
<evidence type="ECO:0000256" key="4">
    <source>
        <dbReference type="ARBA" id="ARBA00023015"/>
    </source>
</evidence>